<dbReference type="InterPro" id="IPR036179">
    <property type="entry name" value="Ig-like_dom_sf"/>
</dbReference>
<feature type="domain" description="Immunoglobulin" evidence="7">
    <location>
        <begin position="129"/>
        <end position="215"/>
    </location>
</feature>
<accession>A0A3Q1ARD2</accession>
<keyword evidence="3 5" id="KW-0472">Membrane</keyword>
<dbReference type="Pfam" id="PF07686">
    <property type="entry name" value="V-set"/>
    <property type="match status" value="1"/>
</dbReference>
<dbReference type="PANTHER" id="PTHR11860">
    <property type="entry name" value="POLYMERIC-IMMUNOGLOBULIN RECEPTOR"/>
    <property type="match status" value="1"/>
</dbReference>
<dbReference type="AlphaFoldDB" id="A0A3Q1ARD2"/>
<dbReference type="Gene3D" id="2.60.40.10">
    <property type="entry name" value="Immunoglobulins"/>
    <property type="match status" value="2"/>
</dbReference>
<dbReference type="SMART" id="SM00409">
    <property type="entry name" value="IG"/>
    <property type="match status" value="2"/>
</dbReference>
<dbReference type="InterPro" id="IPR013106">
    <property type="entry name" value="Ig_V-set"/>
</dbReference>
<dbReference type="GO" id="GO:0005886">
    <property type="term" value="C:plasma membrane"/>
    <property type="evidence" value="ECO:0007669"/>
    <property type="project" value="TreeGrafter"/>
</dbReference>
<keyword evidence="2 5" id="KW-0812">Transmembrane</keyword>
<dbReference type="GeneTree" id="ENSGT00950000182977"/>
<reference evidence="8 9" key="1">
    <citation type="submission" date="2022-01" db="EMBL/GenBank/DDBJ databases">
        <title>A chromosome-scale genome assembly of the false clownfish, Amphiprion ocellaris.</title>
        <authorList>
            <person name="Ryu T."/>
        </authorList>
    </citation>
    <scope>NUCLEOTIDE SEQUENCE [LARGE SCALE GENOMIC DNA]</scope>
</reference>
<evidence type="ECO:0000256" key="5">
    <source>
        <dbReference type="SAM" id="Phobius"/>
    </source>
</evidence>
<dbReference type="GO" id="GO:0004888">
    <property type="term" value="F:transmembrane signaling receptor activity"/>
    <property type="evidence" value="ECO:0007669"/>
    <property type="project" value="TreeGrafter"/>
</dbReference>
<feature type="chain" id="PRO_5043848317" description="Immunoglobulin domain-containing protein" evidence="6">
    <location>
        <begin position="20"/>
        <end position="391"/>
    </location>
</feature>
<dbReference type="Ensembl" id="ENSAOCT00000014531.2">
    <property type="protein sequence ID" value="ENSAOCP00000000671.2"/>
    <property type="gene ID" value="ENSAOCG00000025950.1"/>
</dbReference>
<evidence type="ECO:0000259" key="7">
    <source>
        <dbReference type="SMART" id="SM00409"/>
    </source>
</evidence>
<evidence type="ECO:0000256" key="1">
    <source>
        <dbReference type="ARBA" id="ARBA00004370"/>
    </source>
</evidence>
<comment type="subcellular location">
    <subcellularLocation>
        <location evidence="1">Membrane</location>
    </subcellularLocation>
</comment>
<keyword evidence="6" id="KW-0732">Signal</keyword>
<organism evidence="8 9">
    <name type="scientific">Amphiprion ocellaris</name>
    <name type="common">Clown anemonefish</name>
    <dbReference type="NCBI Taxonomy" id="80972"/>
    <lineage>
        <taxon>Eukaryota</taxon>
        <taxon>Metazoa</taxon>
        <taxon>Chordata</taxon>
        <taxon>Craniata</taxon>
        <taxon>Vertebrata</taxon>
        <taxon>Euteleostomi</taxon>
        <taxon>Actinopterygii</taxon>
        <taxon>Neopterygii</taxon>
        <taxon>Teleostei</taxon>
        <taxon>Neoteleostei</taxon>
        <taxon>Acanthomorphata</taxon>
        <taxon>Ovalentaria</taxon>
        <taxon>Pomacentridae</taxon>
        <taxon>Amphiprion</taxon>
    </lineage>
</organism>
<feature type="signal peptide" evidence="6">
    <location>
        <begin position="1"/>
        <end position="19"/>
    </location>
</feature>
<dbReference type="Proteomes" id="UP001501940">
    <property type="component" value="Chromosome 16"/>
</dbReference>
<keyword evidence="5" id="KW-1133">Transmembrane helix</keyword>
<keyword evidence="9" id="KW-1185">Reference proteome</keyword>
<feature type="transmembrane region" description="Helical" evidence="5">
    <location>
        <begin position="249"/>
        <end position="270"/>
    </location>
</feature>
<feature type="region of interest" description="Disordered" evidence="4">
    <location>
        <begin position="316"/>
        <end position="355"/>
    </location>
</feature>
<evidence type="ECO:0000256" key="6">
    <source>
        <dbReference type="SAM" id="SignalP"/>
    </source>
</evidence>
<dbReference type="PANTHER" id="PTHR11860:SF118">
    <property type="entry name" value="CMRF35-LIKE MOLECULE 3-RELATED"/>
    <property type="match status" value="1"/>
</dbReference>
<evidence type="ECO:0000313" key="8">
    <source>
        <dbReference type="Ensembl" id="ENSAOCP00000000671.2"/>
    </source>
</evidence>
<protein>
    <recommendedName>
        <fullName evidence="7">Immunoglobulin domain-containing protein</fullName>
    </recommendedName>
</protein>
<dbReference type="InterPro" id="IPR013783">
    <property type="entry name" value="Ig-like_fold"/>
</dbReference>
<sequence length="391" mass="43728">MAVHFSILLILTGLTGICCVTTVSEVSVKTGDSVTIPCLYDREYINHVKGLCEGYYWNQCSFAVKTNQPDRSGKFSISDDKNQRIFTVTMKRLTNKNTDYWCAVEKSGSDIRHYFHLSVTSTPSLYVDHQEVTGIIGESITINCHYSNTGIMRWCRLGKNCVTGPSGSIDGTRVTIDAQPSKVFTVTMSELNAESSGWYWCSIGNFQMPVHVTVSEKPTTTTNSYSTDVGTIPTVANKQNSTSVDLKSLIIPLSLLVFIAIVAFIIWFMLRHKQIKASSTEMADEEIMYSTVNKKKTSSQADEEIMYSTVNKKKTSSQVARSAHSAKPQEDATYSNVEFTRKSSRRKSNPENDVEAMYSSVVTIKKPREKRAEAKDVDVTYSTLAEHHRNI</sequence>
<dbReference type="STRING" id="80972.ENSAOCP00000000671"/>
<dbReference type="SUPFAM" id="SSF48726">
    <property type="entry name" value="Immunoglobulin"/>
    <property type="match status" value="2"/>
</dbReference>
<dbReference type="InterPro" id="IPR003599">
    <property type="entry name" value="Ig_sub"/>
</dbReference>
<feature type="domain" description="Immunoglobulin" evidence="7">
    <location>
        <begin position="23"/>
        <end position="120"/>
    </location>
</feature>
<reference evidence="8" key="2">
    <citation type="submission" date="2025-08" db="UniProtKB">
        <authorList>
            <consortium name="Ensembl"/>
        </authorList>
    </citation>
    <scope>IDENTIFICATION</scope>
</reference>
<evidence type="ECO:0000313" key="9">
    <source>
        <dbReference type="Proteomes" id="UP001501940"/>
    </source>
</evidence>
<evidence type="ECO:0000256" key="2">
    <source>
        <dbReference type="ARBA" id="ARBA00022692"/>
    </source>
</evidence>
<reference evidence="8" key="3">
    <citation type="submission" date="2025-09" db="UniProtKB">
        <authorList>
            <consortium name="Ensembl"/>
        </authorList>
    </citation>
    <scope>IDENTIFICATION</scope>
</reference>
<proteinExistence type="predicted"/>
<dbReference type="InterPro" id="IPR050671">
    <property type="entry name" value="CD300_family_receptors"/>
</dbReference>
<evidence type="ECO:0000256" key="3">
    <source>
        <dbReference type="ARBA" id="ARBA00023136"/>
    </source>
</evidence>
<name>A0A3Q1ARD2_AMPOC</name>
<evidence type="ECO:0000256" key="4">
    <source>
        <dbReference type="SAM" id="MobiDB-lite"/>
    </source>
</evidence>